<sequence>MASSSVDASTMPATWLQHSIISSFSLAPRSDPGDTNLDSKTGSDGFSKSARNVLILTTVIGGTLALSLLIWALYRRNNAGGHRRRRGHLRSSTISDPTLSPRRPNVTALPIYRETKHNVSSEKHSSVVNLSRVLKQTLQSSPSPRRLESQGPDIVPNTKTNVAASPITPTAQTPSEDTSPSGATIVRTVIRRPSSTALPPTFHVEDNSNNTRESLDTTNEHALSPVSRPETQTLSRTSHEDDADLHLPPTTPSSSIFPSNPQDRWSWTNSQAPPTPRIAPGNRRASLLSMSNPILPAVPNMPKPPYQRNDLDKRRPVSEWIRAQPESIDEEAQVKKQTHGPPGSGLLRKLSTKGPGNGLVRNNSLLGVFRRPSQTK</sequence>
<feature type="compositionally biased region" description="Low complexity" evidence="1">
    <location>
        <begin position="252"/>
        <end position="261"/>
    </location>
</feature>
<feature type="region of interest" description="Disordered" evidence="1">
    <location>
        <begin position="80"/>
        <end position="104"/>
    </location>
</feature>
<proteinExistence type="predicted"/>
<evidence type="ECO:0000313" key="3">
    <source>
        <dbReference type="EMBL" id="WPG99223.1"/>
    </source>
</evidence>
<keyword evidence="2" id="KW-0812">Transmembrane</keyword>
<evidence type="ECO:0000313" key="4">
    <source>
        <dbReference type="Proteomes" id="UP001303373"/>
    </source>
</evidence>
<evidence type="ECO:0000256" key="2">
    <source>
        <dbReference type="SAM" id="Phobius"/>
    </source>
</evidence>
<evidence type="ECO:0000256" key="1">
    <source>
        <dbReference type="SAM" id="MobiDB-lite"/>
    </source>
</evidence>
<keyword evidence="4" id="KW-1185">Reference proteome</keyword>
<keyword evidence="2" id="KW-0472">Membrane</keyword>
<dbReference type="Proteomes" id="UP001303373">
    <property type="component" value="Chromosome 3"/>
</dbReference>
<feature type="region of interest" description="Disordered" evidence="1">
    <location>
        <begin position="137"/>
        <end position="283"/>
    </location>
</feature>
<dbReference type="AlphaFoldDB" id="A0AAQ3M075"/>
<dbReference type="EMBL" id="CP138582">
    <property type="protein sequence ID" value="WPG99223.1"/>
    <property type="molecule type" value="Genomic_DNA"/>
</dbReference>
<organism evidence="3 4">
    <name type="scientific">Acrodontium crateriforme</name>
    <dbReference type="NCBI Taxonomy" id="150365"/>
    <lineage>
        <taxon>Eukaryota</taxon>
        <taxon>Fungi</taxon>
        <taxon>Dikarya</taxon>
        <taxon>Ascomycota</taxon>
        <taxon>Pezizomycotina</taxon>
        <taxon>Dothideomycetes</taxon>
        <taxon>Dothideomycetidae</taxon>
        <taxon>Mycosphaerellales</taxon>
        <taxon>Teratosphaeriaceae</taxon>
        <taxon>Acrodontium</taxon>
    </lineage>
</organism>
<accession>A0AAQ3M075</accession>
<gene>
    <name evidence="3" type="ORF">R9X50_00203400</name>
</gene>
<name>A0AAQ3M075_9PEZI</name>
<feature type="compositionally biased region" description="Polar residues" evidence="1">
    <location>
        <begin position="262"/>
        <end position="272"/>
    </location>
</feature>
<reference evidence="3 4" key="1">
    <citation type="submission" date="2023-11" db="EMBL/GenBank/DDBJ databases">
        <title>An acidophilic fungus is an integral part of prey digestion in a carnivorous sundew plant.</title>
        <authorList>
            <person name="Tsai I.J."/>
        </authorList>
    </citation>
    <scope>NUCLEOTIDE SEQUENCE [LARGE SCALE GENOMIC DNA]</scope>
    <source>
        <strain evidence="3">169a</strain>
    </source>
</reference>
<feature type="region of interest" description="Disordered" evidence="1">
    <location>
        <begin position="325"/>
        <end position="376"/>
    </location>
</feature>
<feature type="compositionally biased region" description="Polar residues" evidence="1">
    <location>
        <begin position="157"/>
        <end position="182"/>
    </location>
</feature>
<protein>
    <submittedName>
        <fullName evidence="3">Uncharacterized protein</fullName>
    </submittedName>
</protein>
<keyword evidence="2" id="KW-1133">Transmembrane helix</keyword>
<feature type="transmembrane region" description="Helical" evidence="2">
    <location>
        <begin position="53"/>
        <end position="74"/>
    </location>
</feature>